<protein>
    <submittedName>
        <fullName evidence="9">AGAP004844-PA-like protein</fullName>
    </submittedName>
</protein>
<feature type="domain" description="SOCS box" evidence="8">
    <location>
        <begin position="346"/>
        <end position="396"/>
    </location>
</feature>
<dbReference type="SMART" id="SM00252">
    <property type="entry name" value="SH2"/>
    <property type="match status" value="1"/>
</dbReference>
<dbReference type="SUPFAM" id="SSF55550">
    <property type="entry name" value="SH2 domain"/>
    <property type="match status" value="1"/>
</dbReference>
<dbReference type="GO" id="GO:0035556">
    <property type="term" value="P:intracellular signal transduction"/>
    <property type="evidence" value="ECO:0007669"/>
    <property type="project" value="InterPro"/>
</dbReference>
<reference evidence="9 11" key="1">
    <citation type="journal article" date="2014" name="BMC Genomics">
        <title>Genome sequence of Anopheles sinensis provides insight into genetics basis of mosquito competence for malaria parasites.</title>
        <authorList>
            <person name="Zhou D."/>
            <person name="Zhang D."/>
            <person name="Ding G."/>
            <person name="Shi L."/>
            <person name="Hou Q."/>
            <person name="Ye Y."/>
            <person name="Xu Y."/>
            <person name="Zhou H."/>
            <person name="Xiong C."/>
            <person name="Li S."/>
            <person name="Yu J."/>
            <person name="Hong S."/>
            <person name="Yu X."/>
            <person name="Zou P."/>
            <person name="Chen C."/>
            <person name="Chang X."/>
            <person name="Wang W."/>
            <person name="Lv Y."/>
            <person name="Sun Y."/>
            <person name="Ma L."/>
            <person name="Shen B."/>
            <person name="Zhu C."/>
        </authorList>
    </citation>
    <scope>NUCLEOTIDE SEQUENCE [LARGE SCALE GENOMIC DNA]</scope>
</reference>
<dbReference type="Proteomes" id="UP000030765">
    <property type="component" value="Unassembled WGS sequence"/>
</dbReference>
<dbReference type="GO" id="GO:0009968">
    <property type="term" value="P:negative regulation of signal transduction"/>
    <property type="evidence" value="ECO:0007669"/>
    <property type="project" value="UniProtKB-KW"/>
</dbReference>
<evidence type="ECO:0000256" key="4">
    <source>
        <dbReference type="ARBA" id="ARBA00022999"/>
    </source>
</evidence>
<accession>A0A084VUE0</accession>
<dbReference type="GO" id="GO:0046935">
    <property type="term" value="F:1-phosphatidylinositol-3-kinase regulator activity"/>
    <property type="evidence" value="ECO:0007669"/>
    <property type="project" value="TreeGrafter"/>
</dbReference>
<keyword evidence="3" id="KW-0833">Ubl conjugation pathway</keyword>
<evidence type="ECO:0000256" key="1">
    <source>
        <dbReference type="ARBA" id="ARBA00022604"/>
    </source>
</evidence>
<dbReference type="PANTHER" id="PTHR10155:SF32">
    <property type="entry name" value="LP02169P"/>
    <property type="match status" value="1"/>
</dbReference>
<dbReference type="GO" id="GO:0046854">
    <property type="term" value="P:phosphatidylinositol phosphate biosynthetic process"/>
    <property type="evidence" value="ECO:0007669"/>
    <property type="project" value="TreeGrafter"/>
</dbReference>
<dbReference type="PROSITE" id="PS50001">
    <property type="entry name" value="SH2"/>
    <property type="match status" value="1"/>
</dbReference>
<dbReference type="STRING" id="74873.A0A084VUE0"/>
<dbReference type="InterPro" id="IPR036860">
    <property type="entry name" value="SH2_dom_sf"/>
</dbReference>
<organism evidence="9">
    <name type="scientific">Anopheles sinensis</name>
    <name type="common">Mosquito</name>
    <dbReference type="NCBI Taxonomy" id="74873"/>
    <lineage>
        <taxon>Eukaryota</taxon>
        <taxon>Metazoa</taxon>
        <taxon>Ecdysozoa</taxon>
        <taxon>Arthropoda</taxon>
        <taxon>Hexapoda</taxon>
        <taxon>Insecta</taxon>
        <taxon>Pterygota</taxon>
        <taxon>Neoptera</taxon>
        <taxon>Endopterygota</taxon>
        <taxon>Diptera</taxon>
        <taxon>Nematocera</taxon>
        <taxon>Culicoidea</taxon>
        <taxon>Culicidae</taxon>
        <taxon>Anophelinae</taxon>
        <taxon>Anopheles</taxon>
    </lineage>
</organism>
<dbReference type="VEuPathDB" id="VectorBase:ASIC009186"/>
<evidence type="ECO:0000259" key="7">
    <source>
        <dbReference type="PROSITE" id="PS50001"/>
    </source>
</evidence>
<dbReference type="GO" id="GO:0005942">
    <property type="term" value="C:phosphatidylinositol 3-kinase complex"/>
    <property type="evidence" value="ECO:0007669"/>
    <property type="project" value="TreeGrafter"/>
</dbReference>
<feature type="compositionally biased region" description="Polar residues" evidence="6">
    <location>
        <begin position="1"/>
        <end position="16"/>
    </location>
</feature>
<keyword evidence="1" id="KW-0341">Growth regulation</keyword>
<evidence type="ECO:0000256" key="5">
    <source>
        <dbReference type="PROSITE-ProRule" id="PRU00191"/>
    </source>
</evidence>
<dbReference type="SMART" id="SM00969">
    <property type="entry name" value="SOCS_box"/>
    <property type="match status" value="1"/>
</dbReference>
<dbReference type="OMA" id="ITLHCRI"/>
<evidence type="ECO:0000256" key="6">
    <source>
        <dbReference type="SAM" id="MobiDB-lite"/>
    </source>
</evidence>
<gene>
    <name evidence="9" type="ORF">ZHAS_00009186</name>
</gene>
<evidence type="ECO:0000256" key="2">
    <source>
        <dbReference type="ARBA" id="ARBA00022700"/>
    </source>
</evidence>
<keyword evidence="2" id="KW-0734">Signal transduction inhibitor</keyword>
<dbReference type="InterPro" id="IPR036036">
    <property type="entry name" value="SOCS_box-like_dom_sf"/>
</dbReference>
<dbReference type="SMART" id="SM00253">
    <property type="entry name" value="SOCS"/>
    <property type="match status" value="1"/>
</dbReference>
<keyword evidence="11" id="KW-1185">Reference proteome</keyword>
<dbReference type="InterPro" id="IPR000980">
    <property type="entry name" value="SH2"/>
</dbReference>
<dbReference type="PANTHER" id="PTHR10155">
    <property type="entry name" value="PHOSPHATIDYLINOSITOL 3-KINASE REGULATORY SUBUNIT"/>
    <property type="match status" value="1"/>
</dbReference>
<dbReference type="VEuPathDB" id="VectorBase:ASIS011012"/>
<evidence type="ECO:0000313" key="11">
    <source>
        <dbReference type="Proteomes" id="UP000030765"/>
    </source>
</evidence>
<dbReference type="OrthoDB" id="6270897at2759"/>
<dbReference type="Gene3D" id="3.30.505.10">
    <property type="entry name" value="SH2 domain"/>
    <property type="match status" value="1"/>
</dbReference>
<reference evidence="10" key="2">
    <citation type="submission" date="2020-05" db="UniProtKB">
        <authorList>
            <consortium name="EnsemblMetazoa"/>
        </authorList>
    </citation>
    <scope>IDENTIFICATION</scope>
</reference>
<dbReference type="InterPro" id="IPR001496">
    <property type="entry name" value="SOCS_box"/>
</dbReference>
<feature type="region of interest" description="Disordered" evidence="6">
    <location>
        <begin position="1"/>
        <end position="41"/>
    </location>
</feature>
<dbReference type="EMBL" id="KE525103">
    <property type="protein sequence ID" value="KFB41584.1"/>
    <property type="molecule type" value="Genomic_DNA"/>
</dbReference>
<name>A0A084VUE0_ANOSI</name>
<evidence type="ECO:0000259" key="8">
    <source>
        <dbReference type="PROSITE" id="PS50225"/>
    </source>
</evidence>
<keyword evidence="4 5" id="KW-0727">SH2 domain</keyword>
<dbReference type="EnsemblMetazoa" id="ASIC009186-RA">
    <property type="protein sequence ID" value="ASIC009186-PA"/>
    <property type="gene ID" value="ASIC009186"/>
</dbReference>
<dbReference type="Pfam" id="PF07525">
    <property type="entry name" value="SOCS_box"/>
    <property type="match status" value="1"/>
</dbReference>
<dbReference type="SUPFAM" id="SSF158235">
    <property type="entry name" value="SOCS box-like"/>
    <property type="match status" value="1"/>
</dbReference>
<evidence type="ECO:0000313" key="10">
    <source>
        <dbReference type="EnsemblMetazoa" id="ASIC009186-PA"/>
    </source>
</evidence>
<dbReference type="PROSITE" id="PS50225">
    <property type="entry name" value="SOCS"/>
    <property type="match status" value="1"/>
</dbReference>
<dbReference type="EMBL" id="ATLV01016726">
    <property type="status" value="NOT_ANNOTATED_CDS"/>
    <property type="molecule type" value="Genomic_DNA"/>
</dbReference>
<evidence type="ECO:0000313" key="9">
    <source>
        <dbReference type="EMBL" id="KFB41584.1"/>
    </source>
</evidence>
<dbReference type="AlphaFoldDB" id="A0A084VUE0"/>
<dbReference type="Pfam" id="PF00017">
    <property type="entry name" value="SH2"/>
    <property type="match status" value="1"/>
</dbReference>
<evidence type="ECO:0000256" key="3">
    <source>
        <dbReference type="ARBA" id="ARBA00022786"/>
    </source>
</evidence>
<proteinExistence type="predicted"/>
<feature type="domain" description="SH2" evidence="7">
    <location>
        <begin position="244"/>
        <end position="351"/>
    </location>
</feature>
<dbReference type="CDD" id="cd09923">
    <property type="entry name" value="SH2_SOCS_family"/>
    <property type="match status" value="1"/>
</dbReference>
<sequence>MEKTNRSSWATGTGESSGHELPSTDRVSKSATAPRTRFPLSSAVPTAERNYRFNWFLSLRRERPLASSAAGTTSLGRKNEGGTVKEEGLFITDENNHSGQQHQGSSVFYTLRKRFQKKFTSVKVKAFEQDPSGTLGTSSSNANSNNNAAGQCNGTARDAGSCIGGNDFARIVIERHTQNPIRFSAPNANQPVILNRDTIPNTSTDAPAVAASEAEALADTVEDNRQNMDDMMVRMREDLLQYGWYWGKLTQSAAQKRLAKQETGTFLVRDSQTEKHQFTVSFRSSGITLHCRIDFENNYWSFSGLPTPTNYKTLVDLVEDTIKKSEYGVIGYVKQDSKFMPPFPVRLTKPINRFYEVSTLQHLCRFIIRQKIDPKDIAQLPLPEKLKTYVEENFYDL</sequence>